<feature type="domain" description="Response regulatory" evidence="2">
    <location>
        <begin position="4"/>
        <end position="128"/>
    </location>
</feature>
<dbReference type="SMART" id="SM00448">
    <property type="entry name" value="REC"/>
    <property type="match status" value="1"/>
</dbReference>
<evidence type="ECO:0000313" key="3">
    <source>
        <dbReference type="EMBL" id="MEK8052337.1"/>
    </source>
</evidence>
<evidence type="ECO:0000313" key="4">
    <source>
        <dbReference type="Proteomes" id="UP001365405"/>
    </source>
</evidence>
<comment type="caution">
    <text evidence="3">The sequence shown here is derived from an EMBL/GenBank/DDBJ whole genome shotgun (WGS) entry which is preliminary data.</text>
</comment>
<feature type="modified residue" description="4-aspartylphosphate" evidence="1">
    <location>
        <position position="58"/>
    </location>
</feature>
<dbReference type="Pfam" id="PF00072">
    <property type="entry name" value="Response_reg"/>
    <property type="match status" value="1"/>
</dbReference>
<sequence>MLNTVMVVDDSDMDLLFARIMLERAALAERLLCFDTARTALAFLDTPEGAAVDLILLDIHMPGMNGFEFLQQHEAASAAAGRPAVPVVMLTSSPDPADRARAAQYRCVRDYLVKPLSLDAAHDIAAAH</sequence>
<dbReference type="SUPFAM" id="SSF52172">
    <property type="entry name" value="CheY-like"/>
    <property type="match status" value="1"/>
</dbReference>
<dbReference type="PROSITE" id="PS50110">
    <property type="entry name" value="RESPONSE_REGULATORY"/>
    <property type="match status" value="1"/>
</dbReference>
<reference evidence="3 4" key="1">
    <citation type="submission" date="2024-04" db="EMBL/GenBank/DDBJ databases">
        <title>Novel species of the genus Ideonella isolated from streams.</title>
        <authorList>
            <person name="Lu H."/>
        </authorList>
    </citation>
    <scope>NUCLEOTIDE SEQUENCE [LARGE SCALE GENOMIC DNA]</scope>
    <source>
        <strain evidence="3 4">DXS22W</strain>
    </source>
</reference>
<accession>A0ABU9CP55</accession>
<protein>
    <submittedName>
        <fullName evidence="3">Response regulator</fullName>
    </submittedName>
</protein>
<dbReference type="InterPro" id="IPR011006">
    <property type="entry name" value="CheY-like_superfamily"/>
</dbReference>
<keyword evidence="4" id="KW-1185">Reference proteome</keyword>
<dbReference type="InterPro" id="IPR001789">
    <property type="entry name" value="Sig_transdc_resp-reg_receiver"/>
</dbReference>
<organism evidence="3 4">
    <name type="scientific">Pseudaquabacterium inlustre</name>
    <dbReference type="NCBI Taxonomy" id="2984192"/>
    <lineage>
        <taxon>Bacteria</taxon>
        <taxon>Pseudomonadati</taxon>
        <taxon>Pseudomonadota</taxon>
        <taxon>Betaproteobacteria</taxon>
        <taxon>Burkholderiales</taxon>
        <taxon>Sphaerotilaceae</taxon>
        <taxon>Pseudaquabacterium</taxon>
    </lineage>
</organism>
<dbReference type="Gene3D" id="3.40.50.2300">
    <property type="match status" value="1"/>
</dbReference>
<evidence type="ECO:0000259" key="2">
    <source>
        <dbReference type="PROSITE" id="PS50110"/>
    </source>
</evidence>
<dbReference type="EMBL" id="JBBUTH010000009">
    <property type="protein sequence ID" value="MEK8052337.1"/>
    <property type="molecule type" value="Genomic_DNA"/>
</dbReference>
<gene>
    <name evidence="3" type="ORF">AACH10_18945</name>
</gene>
<dbReference type="InterPro" id="IPR052893">
    <property type="entry name" value="TCS_response_regulator"/>
</dbReference>
<dbReference type="PANTHER" id="PTHR44520:SF2">
    <property type="entry name" value="RESPONSE REGULATOR RCP1"/>
    <property type="match status" value="1"/>
</dbReference>
<name>A0ABU9CP55_9BURK</name>
<keyword evidence="1" id="KW-0597">Phosphoprotein</keyword>
<dbReference type="Proteomes" id="UP001365405">
    <property type="component" value="Unassembled WGS sequence"/>
</dbReference>
<dbReference type="PANTHER" id="PTHR44520">
    <property type="entry name" value="RESPONSE REGULATOR RCP1-RELATED"/>
    <property type="match status" value="1"/>
</dbReference>
<dbReference type="RefSeq" id="WP_341412049.1">
    <property type="nucleotide sequence ID" value="NZ_JBBUTH010000009.1"/>
</dbReference>
<evidence type="ECO:0000256" key="1">
    <source>
        <dbReference type="PROSITE-ProRule" id="PRU00169"/>
    </source>
</evidence>
<proteinExistence type="predicted"/>